<dbReference type="Proteomes" id="UP000187085">
    <property type="component" value="Unassembled WGS sequence"/>
</dbReference>
<keyword evidence="2" id="KW-1185">Reference proteome</keyword>
<dbReference type="AlphaFoldDB" id="A0A1R1LP34"/>
<dbReference type="EMBL" id="MRDE01000006">
    <property type="protein sequence ID" value="OMH29289.1"/>
    <property type="molecule type" value="Genomic_DNA"/>
</dbReference>
<gene>
    <name evidence="1" type="ORF">BKD30_00945</name>
</gene>
<organism evidence="1 2">
    <name type="scientific">Tersicoccus phoenicis</name>
    <dbReference type="NCBI Taxonomy" id="554083"/>
    <lineage>
        <taxon>Bacteria</taxon>
        <taxon>Bacillati</taxon>
        <taxon>Actinomycetota</taxon>
        <taxon>Actinomycetes</taxon>
        <taxon>Micrococcales</taxon>
        <taxon>Micrococcaceae</taxon>
        <taxon>Tersicoccus</taxon>
    </lineage>
</organism>
<comment type="caution">
    <text evidence="1">The sequence shown here is derived from an EMBL/GenBank/DDBJ whole genome shotgun (WGS) entry which is preliminary data.</text>
</comment>
<evidence type="ECO:0000313" key="1">
    <source>
        <dbReference type="EMBL" id="OMH29289.1"/>
    </source>
</evidence>
<sequence>MKPDSAVSRLKALQFATAPRTKTEPDQRIGATSWLRARVDEVTRAAHEVTCSMEQVPVVSSAEADAPGGMMDG</sequence>
<protein>
    <submittedName>
        <fullName evidence="1">Uncharacterized protein</fullName>
    </submittedName>
</protein>
<reference evidence="1 2" key="1">
    <citation type="submission" date="2016-12" db="EMBL/GenBank/DDBJ databases">
        <title>Draft genome of Tersicoccus phoenicis 1P05MA.</title>
        <authorList>
            <person name="Nakajima Y."/>
            <person name="Yoshizawa S."/>
            <person name="Nakamura K."/>
            <person name="Ogura Y."/>
            <person name="Hayashi T."/>
            <person name="Kogure K."/>
        </authorList>
    </citation>
    <scope>NUCLEOTIDE SEQUENCE [LARGE SCALE GENOMIC DNA]</scope>
    <source>
        <strain evidence="1 2">1p05MA</strain>
    </source>
</reference>
<evidence type="ECO:0000313" key="2">
    <source>
        <dbReference type="Proteomes" id="UP000187085"/>
    </source>
</evidence>
<dbReference type="STRING" id="554083.BKD30_00945"/>
<name>A0A1R1LP34_9MICC</name>
<proteinExistence type="predicted"/>
<accession>A0A1R1LP34</accession>